<reference evidence="10 11" key="1">
    <citation type="submission" date="2020-08" db="EMBL/GenBank/DDBJ databases">
        <authorList>
            <person name="Koutsovoulos G."/>
            <person name="Danchin GJ E."/>
        </authorList>
    </citation>
    <scope>NUCLEOTIDE SEQUENCE [LARGE SCALE GENOMIC DNA]</scope>
</reference>
<evidence type="ECO:0000256" key="6">
    <source>
        <dbReference type="ARBA" id="ARBA00022932"/>
    </source>
</evidence>
<dbReference type="EMBL" id="CAJEWN010000669">
    <property type="protein sequence ID" value="CAD2188046.1"/>
    <property type="molecule type" value="Genomic_DNA"/>
</dbReference>
<gene>
    <name evidence="10" type="ORF">MENT_LOCUS40667</name>
</gene>
<dbReference type="InterPro" id="IPR004868">
    <property type="entry name" value="DNA-dir_DNA_pol_B_mt/vir"/>
</dbReference>
<evidence type="ECO:0000256" key="3">
    <source>
        <dbReference type="ARBA" id="ARBA00022679"/>
    </source>
</evidence>
<evidence type="ECO:0000256" key="4">
    <source>
        <dbReference type="ARBA" id="ARBA00022695"/>
    </source>
</evidence>
<keyword evidence="5" id="KW-0235">DNA replication</keyword>
<dbReference type="EC" id="2.7.7.7" evidence="2"/>
<dbReference type="Pfam" id="PF03175">
    <property type="entry name" value="DNA_pol_B_2"/>
    <property type="match status" value="1"/>
</dbReference>
<keyword evidence="4" id="KW-0548">Nucleotidyltransferase</keyword>
<comment type="catalytic activity">
    <reaction evidence="8">
        <text>DNA(n) + a 2'-deoxyribonucleoside 5'-triphosphate = DNA(n+1) + diphosphate</text>
        <dbReference type="Rhea" id="RHEA:22508"/>
        <dbReference type="Rhea" id="RHEA-COMP:17339"/>
        <dbReference type="Rhea" id="RHEA-COMP:17340"/>
        <dbReference type="ChEBI" id="CHEBI:33019"/>
        <dbReference type="ChEBI" id="CHEBI:61560"/>
        <dbReference type="ChEBI" id="CHEBI:173112"/>
        <dbReference type="EC" id="2.7.7.7"/>
    </reaction>
</comment>
<dbReference type="InterPro" id="IPR043502">
    <property type="entry name" value="DNA/RNA_pol_sf"/>
</dbReference>
<dbReference type="GO" id="GO:0006260">
    <property type="term" value="P:DNA replication"/>
    <property type="evidence" value="ECO:0007669"/>
    <property type="project" value="UniProtKB-KW"/>
</dbReference>
<feature type="domain" description="DNA-directed DNA polymerase family B mitochondria/virus" evidence="9">
    <location>
        <begin position="339"/>
        <end position="537"/>
    </location>
</feature>
<proteinExistence type="inferred from homology"/>
<evidence type="ECO:0000313" key="11">
    <source>
        <dbReference type="Proteomes" id="UP000580250"/>
    </source>
</evidence>
<dbReference type="InterPro" id="IPR036397">
    <property type="entry name" value="RNaseH_sf"/>
</dbReference>
<dbReference type="PANTHER" id="PTHR33568">
    <property type="entry name" value="DNA POLYMERASE"/>
    <property type="match status" value="1"/>
</dbReference>
<evidence type="ECO:0000313" key="10">
    <source>
        <dbReference type="EMBL" id="CAD2188046.1"/>
    </source>
</evidence>
<dbReference type="InterPro" id="IPR012337">
    <property type="entry name" value="RNaseH-like_sf"/>
</dbReference>
<dbReference type="Gene3D" id="3.40.960.10">
    <property type="entry name" value="VSR Endonuclease"/>
    <property type="match status" value="1"/>
</dbReference>
<dbReference type="PANTHER" id="PTHR33568:SF3">
    <property type="entry name" value="DNA-DIRECTED DNA POLYMERASE"/>
    <property type="match status" value="1"/>
</dbReference>
<keyword evidence="3" id="KW-0808">Transferase</keyword>
<dbReference type="AlphaFoldDB" id="A0A6V7WM54"/>
<dbReference type="GO" id="GO:0003677">
    <property type="term" value="F:DNA binding"/>
    <property type="evidence" value="ECO:0007669"/>
    <property type="project" value="UniProtKB-KW"/>
</dbReference>
<dbReference type="InterPro" id="IPR023211">
    <property type="entry name" value="DNA_pol_palm_dom_sf"/>
</dbReference>
<name>A0A6V7WM54_MELEN</name>
<dbReference type="GO" id="GO:0000166">
    <property type="term" value="F:nucleotide binding"/>
    <property type="evidence" value="ECO:0007669"/>
    <property type="project" value="InterPro"/>
</dbReference>
<comment type="similarity">
    <text evidence="1">Belongs to the DNA polymerase type-B family.</text>
</comment>
<keyword evidence="6" id="KW-0239">DNA-directed DNA polymerase</keyword>
<dbReference type="Gene3D" id="3.90.1600.10">
    <property type="entry name" value="Palm domain of DNA polymerase"/>
    <property type="match status" value="1"/>
</dbReference>
<dbReference type="GO" id="GO:0042575">
    <property type="term" value="C:DNA polymerase complex"/>
    <property type="evidence" value="ECO:0007669"/>
    <property type="project" value="UniProtKB-ARBA"/>
</dbReference>
<comment type="caution">
    <text evidence="10">The sequence shown here is derived from an EMBL/GenBank/DDBJ whole genome shotgun (WGS) entry which is preliminary data.</text>
</comment>
<dbReference type="OrthoDB" id="5876545at2759"/>
<evidence type="ECO:0000256" key="5">
    <source>
        <dbReference type="ARBA" id="ARBA00022705"/>
    </source>
</evidence>
<evidence type="ECO:0000256" key="8">
    <source>
        <dbReference type="ARBA" id="ARBA00049244"/>
    </source>
</evidence>
<dbReference type="SUPFAM" id="SSF53098">
    <property type="entry name" value="Ribonuclease H-like"/>
    <property type="match status" value="1"/>
</dbReference>
<keyword evidence="7" id="KW-0238">DNA-binding</keyword>
<protein>
    <recommendedName>
        <fullName evidence="2">DNA-directed DNA polymerase</fullName>
        <ecNumber evidence="2">2.7.7.7</ecNumber>
    </recommendedName>
</protein>
<evidence type="ECO:0000259" key="9">
    <source>
        <dbReference type="Pfam" id="PF03175"/>
    </source>
</evidence>
<dbReference type="GO" id="GO:0003887">
    <property type="term" value="F:DNA-directed DNA polymerase activity"/>
    <property type="evidence" value="ECO:0007669"/>
    <property type="project" value="UniProtKB-KW"/>
</dbReference>
<evidence type="ECO:0000256" key="2">
    <source>
        <dbReference type="ARBA" id="ARBA00012417"/>
    </source>
</evidence>
<organism evidence="10 11">
    <name type="scientific">Meloidogyne enterolobii</name>
    <name type="common">Root-knot nematode worm</name>
    <name type="synonym">Meloidogyne mayaguensis</name>
    <dbReference type="NCBI Taxonomy" id="390850"/>
    <lineage>
        <taxon>Eukaryota</taxon>
        <taxon>Metazoa</taxon>
        <taxon>Ecdysozoa</taxon>
        <taxon>Nematoda</taxon>
        <taxon>Chromadorea</taxon>
        <taxon>Rhabditida</taxon>
        <taxon>Tylenchina</taxon>
        <taxon>Tylenchomorpha</taxon>
        <taxon>Tylenchoidea</taxon>
        <taxon>Meloidogynidae</taxon>
        <taxon>Meloidogyninae</taxon>
        <taxon>Meloidogyne</taxon>
    </lineage>
</organism>
<evidence type="ECO:0000256" key="1">
    <source>
        <dbReference type="ARBA" id="ARBA00005755"/>
    </source>
</evidence>
<accession>A0A6V7WM54</accession>
<dbReference type="SUPFAM" id="SSF56672">
    <property type="entry name" value="DNA/RNA polymerases"/>
    <property type="match status" value="1"/>
</dbReference>
<evidence type="ECO:0000256" key="7">
    <source>
        <dbReference type="ARBA" id="ARBA00023125"/>
    </source>
</evidence>
<dbReference type="Proteomes" id="UP000580250">
    <property type="component" value="Unassembled WGS sequence"/>
</dbReference>
<dbReference type="Gene3D" id="3.30.420.10">
    <property type="entry name" value="Ribonuclease H-like superfamily/Ribonuclease H"/>
    <property type="match status" value="1"/>
</dbReference>
<sequence length="1074" mass="126243">MNFHRIITGKGAKSRTQRYTLIKDMVIQMKRHGIRYPLKLQEYNVEEHVPLIQKYLNEKHPGEYRLSVFGEHGQMKPLWKGPDRAEKDISLYLKDGHYYGIRKLNTFFGKHMYYCLECEATFHSKLEHRQTCAAKCPRCCGMGADFPCKEIENFEMNCYNCFNLFRNPDCYERHIKKESVRFLRECGQIYKVNNKEENEGHVCYIRFCSLCRSRHRRDEQCYVQPIVPRKSQSYLMVVFDFECELISSSKNKNDGSSHDENYQLHHVNCVSAILLCSNCMQNNNWKEKYTGACKICGPGIPRMRSWTGANYDNPLREFLEWIIFGLGKERKGRTLAISHYGGRYDMHLLLGELIKHFGIEPNITRTGNKLYEVLIKKKDGFYPYISFRDSFNWMMLKLDQLPKALGLDIDEGGKSFFPHGWNHNKNMEVLLKGLPDKKYYYPEVMGKQRRKDFEEWYDLHKGKSFLLCKEIVDYCEQDVRILTHALVKLQKLFFELATEPSKRDDVLVSSMTLASACLRHFCINYLKNNQIGIIPDNGYHKDTNYSAISIKFIKWLEHKTGLQIQNRQSAEGEYRITVSNGNVLRLDGFIKEKNIAIEFLGCAWHGHKCLYRPHEICLNGKTALYNDDTLNERINLLKNEHIRTYIFWECEVVKALENNKKMSLFFDELPDIGPLFPRDAFHGGRTGPLSLKCHLDDSTENEFEISCYDVIFHLCHQCAIEIEPGVAKRKQTSYRYGRKWCQHNDRQRGFVSTTCSVELELALSRGYRATKVYSIYHWEEWSDELLRPYVQDMMRLKIEASGWPSSALSPENLENEERLKNDFIVKNQKEYGITLEPSKIARNEGLRYLAKTCNNSMWGRWALRCNLTQDCITSSPIKLHTILNDPKLEVGAIEMLTPDLFAVPYKNHREFVRPHDKYNIILALITTATARVMLYDFMEKIVNDNECKLLYTDTDSCFFVHKRNKKPPFRVGDMLGMMSREYEEWSIISFYTGGCKQYAMKMKHRETGEIKYIVKCRGLWEQVDTPLDFNQFRKMVEAYGEEQDPVLLQRTHFQPNWRKGQVASRTQIRYLIFI</sequence>